<dbReference type="Gene3D" id="3.40.50.1820">
    <property type="entry name" value="alpha/beta hydrolase"/>
    <property type="match status" value="1"/>
</dbReference>
<dbReference type="ESTHER" id="9noca-a0a3m2lkf2">
    <property type="family name" value="Peptidase_S37"/>
</dbReference>
<proteinExistence type="predicted"/>
<dbReference type="GO" id="GO:0004177">
    <property type="term" value="F:aminopeptidase activity"/>
    <property type="evidence" value="ECO:0007669"/>
    <property type="project" value="UniProtKB-KW"/>
</dbReference>
<evidence type="ECO:0000313" key="5">
    <source>
        <dbReference type="Proteomes" id="UP000279275"/>
    </source>
</evidence>
<keyword evidence="2" id="KW-0732">Signal</keyword>
<organism evidence="4 5">
    <name type="scientific">Nocardia stercoris</name>
    <dbReference type="NCBI Taxonomy" id="2483361"/>
    <lineage>
        <taxon>Bacteria</taxon>
        <taxon>Bacillati</taxon>
        <taxon>Actinomycetota</taxon>
        <taxon>Actinomycetes</taxon>
        <taxon>Mycobacteriales</taxon>
        <taxon>Nocardiaceae</taxon>
        <taxon>Nocardia</taxon>
    </lineage>
</organism>
<dbReference type="OrthoDB" id="3979391at2"/>
<evidence type="ECO:0000313" key="4">
    <source>
        <dbReference type="EMBL" id="RMI35248.1"/>
    </source>
</evidence>
<keyword evidence="3" id="KW-0378">Hydrolase</keyword>
<name>A0A3M2LKF2_9NOCA</name>
<sequence length="444" mass="48918">MTSMRSPLSAVAVAVALVFALLLPGTAACSRADDIRTTLQGIPGLTISGEKPVPDGRFFLLTYRQPIDHDHPERGSFDQRLTLLHRSTTKPMVLYTGGYDLNPDPAYRAEPTELLAANQIVTEQRYFGKSLPLPTDWTKLDIRQAAADHHRIIAALRPIYRAAWISAGASKGGMASIYHRRFYPDDVTGTIAYSAPNITDDTDSSPYDRFVATVGTPECRAALASAQREVLVRRSEIDDRLSTWTQQSGYTVDTVGGIDRMLELIALQVPMYFWMHDSPADCPSIPSATATTDALYAWLRQLTQPESYVDQGLAMALPSFYQLGTQLGTARFAPPELAGLLRYPGIQDMRTYVPQQIPLTFDPNAMPDIDQWVRRYGAGLLFVYGEYDLARAKPYRLGPGTRDSAVYIAPATNHLARLANLTDSDRAAAVSTLMGWASGDHTAR</sequence>
<evidence type="ECO:0000256" key="1">
    <source>
        <dbReference type="ARBA" id="ARBA00022670"/>
    </source>
</evidence>
<evidence type="ECO:0000256" key="3">
    <source>
        <dbReference type="ARBA" id="ARBA00022801"/>
    </source>
</evidence>
<keyword evidence="1" id="KW-0645">Protease</keyword>
<dbReference type="Proteomes" id="UP000279275">
    <property type="component" value="Unassembled WGS sequence"/>
</dbReference>
<dbReference type="Pfam" id="PF05576">
    <property type="entry name" value="Peptidase_S37"/>
    <property type="match status" value="1"/>
</dbReference>
<keyword evidence="4" id="KW-0031">Aminopeptidase</keyword>
<protein>
    <submittedName>
        <fullName evidence="4">Aminopeptidase</fullName>
    </submittedName>
</protein>
<dbReference type="InterPro" id="IPR029058">
    <property type="entry name" value="AB_hydrolase_fold"/>
</dbReference>
<reference evidence="4 5" key="1">
    <citation type="submission" date="2018-10" db="EMBL/GenBank/DDBJ databases">
        <title>Isolation from cow dung.</title>
        <authorList>
            <person name="Ling L."/>
        </authorList>
    </citation>
    <scope>NUCLEOTIDE SEQUENCE [LARGE SCALE GENOMIC DNA]</scope>
    <source>
        <strain evidence="4 5">NEAU-LL90</strain>
    </source>
</reference>
<evidence type="ECO:0000256" key="2">
    <source>
        <dbReference type="ARBA" id="ARBA00022729"/>
    </source>
</evidence>
<gene>
    <name evidence="4" type="ORF">EBN03_02875</name>
</gene>
<dbReference type="GO" id="GO:0008239">
    <property type="term" value="F:dipeptidyl-peptidase activity"/>
    <property type="evidence" value="ECO:0007669"/>
    <property type="project" value="TreeGrafter"/>
</dbReference>
<accession>A0A3M2LKF2</accession>
<comment type="caution">
    <text evidence="4">The sequence shown here is derived from an EMBL/GenBank/DDBJ whole genome shotgun (WGS) entry which is preliminary data.</text>
</comment>
<dbReference type="PANTHER" id="PTHR11010:SF38">
    <property type="entry name" value="LYSOSOMAL PRO-X CARBOXYPEPTIDASE"/>
    <property type="match status" value="1"/>
</dbReference>
<dbReference type="EMBL" id="RFFH01000001">
    <property type="protein sequence ID" value="RMI35248.1"/>
    <property type="molecule type" value="Genomic_DNA"/>
</dbReference>
<dbReference type="PROSITE" id="PS51257">
    <property type="entry name" value="PROKAR_LIPOPROTEIN"/>
    <property type="match status" value="1"/>
</dbReference>
<dbReference type="PANTHER" id="PTHR11010">
    <property type="entry name" value="PROTEASE S28 PRO-X CARBOXYPEPTIDASE-RELATED"/>
    <property type="match status" value="1"/>
</dbReference>
<dbReference type="AlphaFoldDB" id="A0A3M2LKF2"/>
<keyword evidence="5" id="KW-1185">Reference proteome</keyword>
<dbReference type="SUPFAM" id="SSF53474">
    <property type="entry name" value="alpha/beta-Hydrolases"/>
    <property type="match status" value="1"/>
</dbReference>
<dbReference type="InterPro" id="IPR008761">
    <property type="entry name" value="Peptidase_S37"/>
</dbReference>
<dbReference type="GO" id="GO:0006508">
    <property type="term" value="P:proteolysis"/>
    <property type="evidence" value="ECO:0007669"/>
    <property type="project" value="UniProtKB-KW"/>
</dbReference>